<organism evidence="1 2">
    <name type="scientific">Mesorhabditis spiculigera</name>
    <dbReference type="NCBI Taxonomy" id="96644"/>
    <lineage>
        <taxon>Eukaryota</taxon>
        <taxon>Metazoa</taxon>
        <taxon>Ecdysozoa</taxon>
        <taxon>Nematoda</taxon>
        <taxon>Chromadorea</taxon>
        <taxon>Rhabditida</taxon>
        <taxon>Rhabditina</taxon>
        <taxon>Rhabditomorpha</taxon>
        <taxon>Rhabditoidea</taxon>
        <taxon>Rhabditidae</taxon>
        <taxon>Mesorhabditinae</taxon>
        <taxon>Mesorhabditis</taxon>
    </lineage>
</organism>
<comment type="caution">
    <text evidence="1">The sequence shown here is derived from an EMBL/GenBank/DDBJ whole genome shotgun (WGS) entry which is preliminary data.</text>
</comment>
<keyword evidence="2" id="KW-1185">Reference proteome</keyword>
<gene>
    <name evidence="1" type="ORF">MSPICULIGERA_LOCUS20709</name>
</gene>
<evidence type="ECO:0000313" key="1">
    <source>
        <dbReference type="EMBL" id="CAJ0582579.1"/>
    </source>
</evidence>
<protein>
    <submittedName>
        <fullName evidence="1">Uncharacterized protein</fullName>
    </submittedName>
</protein>
<dbReference type="Proteomes" id="UP001177023">
    <property type="component" value="Unassembled WGS sequence"/>
</dbReference>
<reference evidence="1" key="1">
    <citation type="submission" date="2023-06" db="EMBL/GenBank/DDBJ databases">
        <authorList>
            <person name="Delattre M."/>
        </authorList>
    </citation>
    <scope>NUCLEOTIDE SEQUENCE</scope>
    <source>
        <strain evidence="1">AF72</strain>
    </source>
</reference>
<proteinExistence type="predicted"/>
<evidence type="ECO:0000313" key="2">
    <source>
        <dbReference type="Proteomes" id="UP001177023"/>
    </source>
</evidence>
<sequence length="121" mass="12946">MVIQDCGFCLEAGALTLCPEPLNRPLRLMTQSASAYYPMYVPPYNDGPVAGGGSVRDPRMFQGLAGVQAPPPYPPPPEYSQLASIPELPSIVTMRLPTAQTTAIVPSKTDEAIHEPIPPVD</sequence>
<dbReference type="AlphaFoldDB" id="A0AA36DA64"/>
<dbReference type="EMBL" id="CATQJA010002664">
    <property type="protein sequence ID" value="CAJ0582579.1"/>
    <property type="molecule type" value="Genomic_DNA"/>
</dbReference>
<name>A0AA36DA64_9BILA</name>
<accession>A0AA36DA64</accession>
<feature type="non-terminal residue" evidence="1">
    <location>
        <position position="121"/>
    </location>
</feature>